<accession>A8PSJ6</accession>
<dbReference type="RefSeq" id="XP_001732494.1">
    <property type="nucleotide sequence ID" value="XM_001732442.1"/>
</dbReference>
<reference evidence="2 3" key="1">
    <citation type="journal article" date="2007" name="Proc. Natl. Acad. Sci. U.S.A.">
        <title>Dandruff-associated Malassezia genomes reveal convergent and divergent virulence traits shared with plant and human fungal pathogens.</title>
        <authorList>
            <person name="Xu J."/>
            <person name="Saunders C.W."/>
            <person name="Hu P."/>
            <person name="Grant R.A."/>
            <person name="Boekhout T."/>
            <person name="Kuramae E.E."/>
            <person name="Kronstad J.W."/>
            <person name="Deangelis Y.M."/>
            <person name="Reeder N.L."/>
            <person name="Johnstone K.R."/>
            <person name="Leland M."/>
            <person name="Fieno A.M."/>
            <person name="Begley W.M."/>
            <person name="Sun Y."/>
            <person name="Lacey M.P."/>
            <person name="Chaudhary T."/>
            <person name="Keough T."/>
            <person name="Chu L."/>
            <person name="Sears R."/>
            <person name="Yuan B."/>
            <person name="Dawson T.L.Jr."/>
        </authorList>
    </citation>
    <scope>NUCLEOTIDE SEQUENCE [LARGE SCALE GENOMIC DNA]</scope>
    <source>
        <strain evidence="3">ATCC MYA-4612 / CBS 7966</strain>
    </source>
</reference>
<feature type="region of interest" description="Disordered" evidence="1">
    <location>
        <begin position="1"/>
        <end position="37"/>
    </location>
</feature>
<feature type="region of interest" description="Disordered" evidence="1">
    <location>
        <begin position="377"/>
        <end position="407"/>
    </location>
</feature>
<comment type="caution">
    <text evidence="2">The sequence shown here is derived from an EMBL/GenBank/DDBJ whole genome shotgun (WGS) entry which is preliminary data.</text>
</comment>
<name>A8PSJ6_MALGO</name>
<proteinExistence type="predicted"/>
<sequence>MPPKREATPAERAQQLLKRARSSPRSSGSDGGNVTSSSWDDVLVPLPRLIHALHTVAGISVVDSIGIVRVLADKKRQSIAHLRRISAPELEEIGAPCTGSTRDRVVQTLQRLAHDDTMSRGINALTDLERTSKQQRMREEQRLRRDWGDVRASEPALDEKSFAFDHVLAETALKGRRVVVNRAPVMTAWAVVVLEAMGFATNEALSLAHCYVSQTAEARARNIGIAGPKRPASEQHLMSENQPHIEFLRVRIPVFRLRNGEYRGLHAGEVMPPSRAYDYLHRSMFQMLPHVMGALTLLANSYLGPDGNADRLHAAAYELYTGFRPETHGEWGKRASLSLDTILALRATAEKEEVPQDLKREEKHGLPFLTEAECDVKRDNHIKEEDHKRPNNATQSHIMDTQFKNET</sequence>
<evidence type="ECO:0000256" key="1">
    <source>
        <dbReference type="SAM" id="MobiDB-lite"/>
    </source>
</evidence>
<gene>
    <name evidence="2" type="ORF">MGL_0269</name>
</gene>
<dbReference type="KEGG" id="mgl:MGL_0269"/>
<dbReference type="OrthoDB" id="514070at2759"/>
<protein>
    <recommendedName>
        <fullName evidence="4">SAM domain-containing protein</fullName>
    </recommendedName>
</protein>
<evidence type="ECO:0008006" key="4">
    <source>
        <dbReference type="Google" id="ProtNLM"/>
    </source>
</evidence>
<dbReference type="OMA" id="IMMAWAF"/>
<dbReference type="GeneID" id="5856800"/>
<feature type="compositionally biased region" description="Polar residues" evidence="1">
    <location>
        <begin position="391"/>
        <end position="407"/>
    </location>
</feature>
<dbReference type="EMBL" id="AAYY01000001">
    <property type="protein sequence ID" value="EDP45280.1"/>
    <property type="molecule type" value="Genomic_DNA"/>
</dbReference>
<feature type="compositionally biased region" description="Basic and acidic residues" evidence="1">
    <location>
        <begin position="377"/>
        <end position="389"/>
    </location>
</feature>
<dbReference type="Proteomes" id="UP000008837">
    <property type="component" value="Unassembled WGS sequence"/>
</dbReference>
<evidence type="ECO:0000313" key="3">
    <source>
        <dbReference type="Proteomes" id="UP000008837"/>
    </source>
</evidence>
<keyword evidence="3" id="KW-1185">Reference proteome</keyword>
<organism evidence="2 3">
    <name type="scientific">Malassezia globosa (strain ATCC MYA-4612 / CBS 7966)</name>
    <name type="common">Dandruff-associated fungus</name>
    <dbReference type="NCBI Taxonomy" id="425265"/>
    <lineage>
        <taxon>Eukaryota</taxon>
        <taxon>Fungi</taxon>
        <taxon>Dikarya</taxon>
        <taxon>Basidiomycota</taxon>
        <taxon>Ustilaginomycotina</taxon>
        <taxon>Malasseziomycetes</taxon>
        <taxon>Malasseziales</taxon>
        <taxon>Malasseziaceae</taxon>
        <taxon>Malassezia</taxon>
    </lineage>
</organism>
<dbReference type="InParanoid" id="A8PSJ6"/>
<dbReference type="AlphaFoldDB" id="A8PSJ6"/>
<evidence type="ECO:0000313" key="2">
    <source>
        <dbReference type="EMBL" id="EDP45280.1"/>
    </source>
</evidence>
<dbReference type="VEuPathDB" id="FungiDB:MGL_0269"/>